<comment type="caution">
    <text evidence="2">The sequence shown here is derived from an EMBL/GenBank/DDBJ whole genome shotgun (WGS) entry which is preliminary data.</text>
</comment>
<dbReference type="NCBIfam" id="NF009750">
    <property type="entry name" value="PRK13260.1"/>
    <property type="match status" value="1"/>
</dbReference>
<evidence type="ECO:0000313" key="3">
    <source>
        <dbReference type="Proteomes" id="UP001596958"/>
    </source>
</evidence>
<organism evidence="2 3">
    <name type="scientific">Mucilaginibacter calamicampi</name>
    <dbReference type="NCBI Taxonomy" id="1302352"/>
    <lineage>
        <taxon>Bacteria</taxon>
        <taxon>Pseudomonadati</taxon>
        <taxon>Bacteroidota</taxon>
        <taxon>Sphingobacteriia</taxon>
        <taxon>Sphingobacteriales</taxon>
        <taxon>Sphingobacteriaceae</taxon>
        <taxon>Mucilaginibacter</taxon>
    </lineage>
</organism>
<dbReference type="InterPro" id="IPR036111">
    <property type="entry name" value="Mal/L-sulfo/L-lacto_DH-like_sf"/>
</dbReference>
<evidence type="ECO:0000256" key="1">
    <source>
        <dbReference type="ARBA" id="ARBA00023002"/>
    </source>
</evidence>
<sequence>MRIPFEQLVAEFKRILLQLGFAEEKADLCALAFAENSRDGVYTHGLNRFPKFVKSIKAGEINRDAMPTLVNGLGALERWDGNWGPGVINARFCMDRAITLAQQNGIACVALKNTNHWMRGGSYGWQAAEAGLIGICITNATATTVPWGGTTSTLGNNPLVIAVPRQEGHVVLDMAVSQYSYGKVLQYKSYNQPLPFQGGYDSEGVLTTDSEAVAASMRLLPIGFWKGSGLSMMLDLLVAVLSEGRAVKDMTEEKTEAGVSQLFIAIKPGDNEQTESIVNQIIAFTKSSPSARANEPVLYPGENTLKTRAKSLDEGVLVDEKIWEEVRAL</sequence>
<dbReference type="PANTHER" id="PTHR11091:SF3">
    <property type="entry name" value="2,3-DIKETO-L-GULONATE REDUCTASE"/>
    <property type="match status" value="1"/>
</dbReference>
<keyword evidence="3" id="KW-1185">Reference proteome</keyword>
<dbReference type="RefSeq" id="WP_377096003.1">
    <property type="nucleotide sequence ID" value="NZ_JBHTHU010000001.1"/>
</dbReference>
<dbReference type="InterPro" id="IPR003767">
    <property type="entry name" value="Malate/L-lactate_DH-like"/>
</dbReference>
<dbReference type="PANTHER" id="PTHR11091">
    <property type="entry name" value="OXIDOREDUCTASE-RELATED"/>
    <property type="match status" value="1"/>
</dbReference>
<dbReference type="Gene3D" id="3.30.1370.60">
    <property type="entry name" value="Hypothetical oxidoreductase yiak, domain 2"/>
    <property type="match status" value="1"/>
</dbReference>
<dbReference type="InterPro" id="IPR043144">
    <property type="entry name" value="Mal/L-sulf/L-lact_DH-like_ah"/>
</dbReference>
<evidence type="ECO:0000313" key="2">
    <source>
        <dbReference type="EMBL" id="MFD0748578.1"/>
    </source>
</evidence>
<dbReference type="SUPFAM" id="SSF89733">
    <property type="entry name" value="L-sulfolactate dehydrogenase-like"/>
    <property type="match status" value="1"/>
</dbReference>
<reference evidence="3" key="1">
    <citation type="journal article" date="2019" name="Int. J. Syst. Evol. Microbiol.">
        <title>The Global Catalogue of Microorganisms (GCM) 10K type strain sequencing project: providing services to taxonomists for standard genome sequencing and annotation.</title>
        <authorList>
            <consortium name="The Broad Institute Genomics Platform"/>
            <consortium name="The Broad Institute Genome Sequencing Center for Infectious Disease"/>
            <person name="Wu L."/>
            <person name="Ma J."/>
        </authorList>
    </citation>
    <scope>NUCLEOTIDE SEQUENCE [LARGE SCALE GENOMIC DNA]</scope>
    <source>
        <strain evidence="3">CCUG 63418</strain>
    </source>
</reference>
<dbReference type="Gene3D" id="1.10.1530.10">
    <property type="match status" value="1"/>
</dbReference>
<proteinExistence type="predicted"/>
<name>A0ABW2YT23_9SPHI</name>
<dbReference type="Proteomes" id="UP001596958">
    <property type="component" value="Unassembled WGS sequence"/>
</dbReference>
<gene>
    <name evidence="2" type="primary">yiaK</name>
    <name evidence="2" type="ORF">ACFQZS_00395</name>
</gene>
<dbReference type="EC" id="1.1.1.130" evidence="2"/>
<accession>A0ABW2YT23</accession>
<keyword evidence="1 2" id="KW-0560">Oxidoreductase</keyword>
<dbReference type="EMBL" id="JBHTHU010000001">
    <property type="protein sequence ID" value="MFD0748578.1"/>
    <property type="molecule type" value="Genomic_DNA"/>
</dbReference>
<protein>
    <submittedName>
        <fullName evidence="2">3-dehydro-L-gulonate 2-dehydrogenase</fullName>
        <ecNumber evidence="2">1.1.1.130</ecNumber>
    </submittedName>
</protein>
<dbReference type="GO" id="GO:0047559">
    <property type="term" value="F:3-dehydro-L-gulonate 2-dehydrogenase activity"/>
    <property type="evidence" value="ECO:0007669"/>
    <property type="project" value="UniProtKB-EC"/>
</dbReference>
<dbReference type="Pfam" id="PF02615">
    <property type="entry name" value="Ldh_2"/>
    <property type="match status" value="1"/>
</dbReference>
<dbReference type="InterPro" id="IPR043143">
    <property type="entry name" value="Mal/L-sulf/L-lact_DH-like_NADP"/>
</dbReference>